<evidence type="ECO:0000313" key="3">
    <source>
        <dbReference type="Proteomes" id="UP001562425"/>
    </source>
</evidence>
<proteinExistence type="predicted"/>
<evidence type="ECO:0008006" key="4">
    <source>
        <dbReference type="Google" id="ProtNLM"/>
    </source>
</evidence>
<evidence type="ECO:0000256" key="1">
    <source>
        <dbReference type="SAM" id="Coils"/>
    </source>
</evidence>
<protein>
    <recommendedName>
        <fullName evidence="4">Endonuclease/exonuclease/phosphatase domain-containing protein</fullName>
    </recommendedName>
</protein>
<accession>A0ABD1DVC9</accession>
<organism evidence="2 3">
    <name type="scientific">Culex pipiens pipiens</name>
    <name type="common">Northern house mosquito</name>
    <dbReference type="NCBI Taxonomy" id="38569"/>
    <lineage>
        <taxon>Eukaryota</taxon>
        <taxon>Metazoa</taxon>
        <taxon>Ecdysozoa</taxon>
        <taxon>Arthropoda</taxon>
        <taxon>Hexapoda</taxon>
        <taxon>Insecta</taxon>
        <taxon>Pterygota</taxon>
        <taxon>Neoptera</taxon>
        <taxon>Endopterygota</taxon>
        <taxon>Diptera</taxon>
        <taxon>Nematocera</taxon>
        <taxon>Culicoidea</taxon>
        <taxon>Culicidae</taxon>
        <taxon>Culicinae</taxon>
        <taxon>Culicini</taxon>
        <taxon>Culex</taxon>
        <taxon>Culex</taxon>
    </lineage>
</organism>
<dbReference type="InterPro" id="IPR036691">
    <property type="entry name" value="Endo/exonu/phosph_ase_sf"/>
</dbReference>
<dbReference type="AlphaFoldDB" id="A0ABD1DVC9"/>
<reference evidence="2 3" key="1">
    <citation type="submission" date="2024-05" db="EMBL/GenBank/DDBJ databases">
        <title>Culex pipiens pipiens assembly and annotation.</title>
        <authorList>
            <person name="Alout H."/>
            <person name="Durand T."/>
        </authorList>
    </citation>
    <scope>NUCLEOTIDE SEQUENCE [LARGE SCALE GENOMIC DNA]</scope>
    <source>
        <strain evidence="2">HA-2024</strain>
        <tissue evidence="2">Whole body</tissue>
    </source>
</reference>
<keyword evidence="3" id="KW-1185">Reference proteome</keyword>
<comment type="caution">
    <text evidence="2">The sequence shown here is derived from an EMBL/GenBank/DDBJ whole genome shotgun (WGS) entry which is preliminary data.</text>
</comment>
<sequence>MEATIARIESKLDQLIGWQKDVVSEIRGMQNTLDELRTTTETLMDEQQQLRSENCEMRRQLELNEIEIDKLKQETLRKTLEISNVPVTEGEDLFGIVAQICQGISVTLDRSQVKEIFRAPTYQSQKSQIPPPIQVKLSSKEKRDEMLRKKREKKELTTAILNMATDKPANIYINEVLTKRNRYLFKLARDLRRSNNIKFAWFKDGRLIHCEMIYSYCDEHNSIVAVEVGDQDKTVLVAVYRPPDTLNATVDSFMELLDTFLTARSNRTTIVVGDFNLDLLTTTHAVQRYTNIVLSNGFFFCGNRPTRYEACLDHVLTNNSELLISVQQLQYNLFDHDAMFIEVDRPIELSPSTEAYYLKVDTSKFREFLLHNPTHTNELLSVEDNYNSLLSQLRSGLDAATSRVRVRNNKRSHSKPWFDLEMKQCIRTKNYWYAKHRQNVHNEVIRNTYTHWANRVTTLKRSKAKQHYGSSFARQQNNVTGTWDVIKDVLGKNKHTKKPLSSQQRSPDSKRRYIGEANKYFATAGRTLAERIPYSALRPLNAQTNHQFTITPVTRAVVLRTITDMTATKSAGYDGCQPGVLKACSDYRY</sequence>
<name>A0ABD1DVC9_CULPP</name>
<keyword evidence="1" id="KW-0175">Coiled coil</keyword>
<dbReference type="Proteomes" id="UP001562425">
    <property type="component" value="Unassembled WGS sequence"/>
</dbReference>
<evidence type="ECO:0000313" key="2">
    <source>
        <dbReference type="EMBL" id="KAL1403665.1"/>
    </source>
</evidence>
<dbReference type="PANTHER" id="PTHR33395:SF22">
    <property type="entry name" value="REVERSE TRANSCRIPTASE DOMAIN-CONTAINING PROTEIN"/>
    <property type="match status" value="1"/>
</dbReference>
<dbReference type="SUPFAM" id="SSF56219">
    <property type="entry name" value="DNase I-like"/>
    <property type="match status" value="1"/>
</dbReference>
<dbReference type="PANTHER" id="PTHR33395">
    <property type="entry name" value="TRANSCRIPTASE, PUTATIVE-RELATED-RELATED"/>
    <property type="match status" value="1"/>
</dbReference>
<dbReference type="Gene3D" id="3.60.10.10">
    <property type="entry name" value="Endonuclease/exonuclease/phosphatase"/>
    <property type="match status" value="1"/>
</dbReference>
<gene>
    <name evidence="2" type="ORF">pipiens_019265</name>
</gene>
<feature type="coiled-coil region" evidence="1">
    <location>
        <begin position="26"/>
        <end position="53"/>
    </location>
</feature>
<dbReference type="EMBL" id="JBEHCU010001257">
    <property type="protein sequence ID" value="KAL1403665.1"/>
    <property type="molecule type" value="Genomic_DNA"/>
</dbReference>